<evidence type="ECO:0000256" key="3">
    <source>
        <dbReference type="ARBA" id="ARBA00022475"/>
    </source>
</evidence>
<dbReference type="RefSeq" id="WP_010011772.1">
    <property type="nucleotide sequence ID" value="NZ_AZCN01000015.1"/>
</dbReference>
<evidence type="ECO:0000256" key="5">
    <source>
        <dbReference type="ARBA" id="ARBA00022989"/>
    </source>
</evidence>
<feature type="transmembrane region" description="Helical" evidence="7">
    <location>
        <begin position="119"/>
        <end position="135"/>
    </location>
</feature>
<keyword evidence="4 7" id="KW-0812">Transmembrane</keyword>
<dbReference type="PANTHER" id="PTHR30487">
    <property type="entry name" value="TYPE 4 PREPILIN-LIKE PROTEINS LEADER PEPTIDE-PROCESSING ENZYME"/>
    <property type="match status" value="1"/>
</dbReference>
<sequence>MLLLLYTLIIYFGASLASGLFLCAERLTAGQSLIKPKSHCTVCQHPLCWWQLLPLISYPLLRGHCYYCATPIPLAAWVSEIIGGFLGLFIWLTAAAPSFTGLLFAGLFLFSWIDIKQRILLPVLFWPWLITLLLLPHEPLHLTAMLLLVSGLGLFAHFSRGLGSGDVQLLAGIGLLYGFNSTIQMLLFACLLAIGGHAFYQHKTIPFIPYLSLGIWLQQLFTFLH</sequence>
<dbReference type="AlphaFoldDB" id="A0A0R1FF90"/>
<dbReference type="InterPro" id="IPR010627">
    <property type="entry name" value="Prepilin_pept_A24_N"/>
</dbReference>
<organism evidence="10 11">
    <name type="scientific">Loigolactobacillus coryniformis subsp. coryniformis KCTC 3167 = DSM 20001</name>
    <dbReference type="NCBI Taxonomy" id="913848"/>
    <lineage>
        <taxon>Bacteria</taxon>
        <taxon>Bacillati</taxon>
        <taxon>Bacillota</taxon>
        <taxon>Bacilli</taxon>
        <taxon>Lactobacillales</taxon>
        <taxon>Lactobacillaceae</taxon>
        <taxon>Loigolactobacillus</taxon>
    </lineage>
</organism>
<gene>
    <name evidence="10" type="ORF">FD22_GL000540</name>
</gene>
<comment type="subcellular location">
    <subcellularLocation>
        <location evidence="1">Cell membrane</location>
        <topology evidence="1">Multi-pass membrane protein</topology>
    </subcellularLocation>
</comment>
<feature type="transmembrane region" description="Helical" evidence="7">
    <location>
        <begin position="170"/>
        <end position="195"/>
    </location>
</feature>
<comment type="similarity">
    <text evidence="2">Belongs to the peptidase A24 family.</text>
</comment>
<evidence type="ECO:0000256" key="7">
    <source>
        <dbReference type="SAM" id="Phobius"/>
    </source>
</evidence>
<evidence type="ECO:0000256" key="6">
    <source>
        <dbReference type="ARBA" id="ARBA00023136"/>
    </source>
</evidence>
<dbReference type="GeneID" id="65916319"/>
<evidence type="ECO:0000313" key="10">
    <source>
        <dbReference type="EMBL" id="KRK18465.1"/>
    </source>
</evidence>
<dbReference type="PANTHER" id="PTHR30487:SF0">
    <property type="entry name" value="PREPILIN LEADER PEPTIDASE_N-METHYLTRANSFERASE-RELATED"/>
    <property type="match status" value="1"/>
</dbReference>
<reference evidence="10 11" key="1">
    <citation type="journal article" date="2015" name="Genome Announc.">
        <title>Expanding the biotechnology potential of lactobacilli through comparative genomics of 213 strains and associated genera.</title>
        <authorList>
            <person name="Sun Z."/>
            <person name="Harris H.M."/>
            <person name="McCann A."/>
            <person name="Guo C."/>
            <person name="Argimon S."/>
            <person name="Zhang W."/>
            <person name="Yang X."/>
            <person name="Jeffery I.B."/>
            <person name="Cooney J.C."/>
            <person name="Kagawa T.F."/>
            <person name="Liu W."/>
            <person name="Song Y."/>
            <person name="Salvetti E."/>
            <person name="Wrobel A."/>
            <person name="Rasinkangas P."/>
            <person name="Parkhill J."/>
            <person name="Rea M.C."/>
            <person name="O'Sullivan O."/>
            <person name="Ritari J."/>
            <person name="Douillard F.P."/>
            <person name="Paul Ross R."/>
            <person name="Yang R."/>
            <person name="Briner A.E."/>
            <person name="Felis G.E."/>
            <person name="de Vos W.M."/>
            <person name="Barrangou R."/>
            <person name="Klaenhammer T.R."/>
            <person name="Caufield P.W."/>
            <person name="Cui Y."/>
            <person name="Zhang H."/>
            <person name="O'Toole P.W."/>
        </authorList>
    </citation>
    <scope>NUCLEOTIDE SEQUENCE [LARGE SCALE GENOMIC DNA]</scope>
    <source>
        <strain evidence="10 11">DSM 20001</strain>
    </source>
</reference>
<dbReference type="Pfam" id="PF06750">
    <property type="entry name" value="A24_N_bact"/>
    <property type="match status" value="1"/>
</dbReference>
<feature type="domain" description="Prepilin type IV endopeptidase peptidase" evidence="8">
    <location>
        <begin position="102"/>
        <end position="194"/>
    </location>
</feature>
<dbReference type="Gene3D" id="1.20.120.1220">
    <property type="match status" value="1"/>
</dbReference>
<dbReference type="InterPro" id="IPR000045">
    <property type="entry name" value="Prepilin_IV_endopep_pep"/>
</dbReference>
<evidence type="ECO:0000313" key="11">
    <source>
        <dbReference type="Proteomes" id="UP000051181"/>
    </source>
</evidence>
<dbReference type="InterPro" id="IPR050882">
    <property type="entry name" value="Prepilin_peptidase/N-MTase"/>
</dbReference>
<keyword evidence="3" id="KW-1003">Cell membrane</keyword>
<comment type="caution">
    <text evidence="10">The sequence shown here is derived from an EMBL/GenBank/DDBJ whole genome shotgun (WGS) entry which is preliminary data.</text>
</comment>
<accession>A0A0R1FF90</accession>
<evidence type="ECO:0000256" key="4">
    <source>
        <dbReference type="ARBA" id="ARBA00022692"/>
    </source>
</evidence>
<dbReference type="GO" id="GO:0004190">
    <property type="term" value="F:aspartic-type endopeptidase activity"/>
    <property type="evidence" value="ECO:0007669"/>
    <property type="project" value="InterPro"/>
</dbReference>
<feature type="transmembrane region" description="Helical" evidence="7">
    <location>
        <begin position="207"/>
        <end position="224"/>
    </location>
</feature>
<dbReference type="Pfam" id="PF01478">
    <property type="entry name" value="Peptidase_A24"/>
    <property type="match status" value="1"/>
</dbReference>
<keyword evidence="6 7" id="KW-0472">Membrane</keyword>
<feature type="transmembrane region" description="Helical" evidence="7">
    <location>
        <begin position="88"/>
        <end position="112"/>
    </location>
</feature>
<keyword evidence="5 7" id="KW-1133">Transmembrane helix</keyword>
<dbReference type="GO" id="GO:0005886">
    <property type="term" value="C:plasma membrane"/>
    <property type="evidence" value="ECO:0007669"/>
    <property type="project" value="UniProtKB-SubCell"/>
</dbReference>
<name>A0A0R1FF90_9LACO</name>
<evidence type="ECO:0000256" key="2">
    <source>
        <dbReference type="ARBA" id="ARBA00005801"/>
    </source>
</evidence>
<proteinExistence type="inferred from homology"/>
<feature type="transmembrane region" description="Helical" evidence="7">
    <location>
        <begin position="141"/>
        <end position="158"/>
    </location>
</feature>
<dbReference type="PATRIC" id="fig|913848.6.peg.554"/>
<feature type="domain" description="Prepilin peptidase A24 N-terminal" evidence="9">
    <location>
        <begin position="12"/>
        <end position="92"/>
    </location>
</feature>
<evidence type="ECO:0000256" key="1">
    <source>
        <dbReference type="ARBA" id="ARBA00004651"/>
    </source>
</evidence>
<dbReference type="GO" id="GO:0006465">
    <property type="term" value="P:signal peptide processing"/>
    <property type="evidence" value="ECO:0007669"/>
    <property type="project" value="TreeGrafter"/>
</dbReference>
<protein>
    <submittedName>
        <fullName evidence="10">Type IV leader peptidase (Type II secretion system)</fullName>
    </submittedName>
</protein>
<evidence type="ECO:0000259" key="9">
    <source>
        <dbReference type="Pfam" id="PF06750"/>
    </source>
</evidence>
<dbReference type="eggNOG" id="COG1989">
    <property type="taxonomic scope" value="Bacteria"/>
</dbReference>
<evidence type="ECO:0000259" key="8">
    <source>
        <dbReference type="Pfam" id="PF01478"/>
    </source>
</evidence>
<dbReference type="Proteomes" id="UP000051181">
    <property type="component" value="Unassembled WGS sequence"/>
</dbReference>
<dbReference type="EMBL" id="AZCN01000015">
    <property type="protein sequence ID" value="KRK18465.1"/>
    <property type="molecule type" value="Genomic_DNA"/>
</dbReference>